<evidence type="ECO:0000313" key="1">
    <source>
        <dbReference type="EMBL" id="KFL30864.1"/>
    </source>
</evidence>
<keyword evidence="2" id="KW-1185">Reference proteome</keyword>
<dbReference type="EMBL" id="JQGC01000010">
    <property type="protein sequence ID" value="KFL30864.1"/>
    <property type="molecule type" value="Genomic_DNA"/>
</dbReference>
<sequence>MVRGAIALYNAAVSRPELIGVGETELVALAFKVWDGSRTGNSITVTQVAFTAEQVAQTCKLLPEVQALTNEAAAKMSAMRLTATPQNFGIAVHTEVHRQITMRKLLAPVQYGNVHPEMSISAGGLTSVDDDDVYYGQVETSRLDVYERVNATTACIYDVKTGRRGLSLSRTTDLVSRTTNIPGSLM</sequence>
<gene>
    <name evidence="1" type="ORF">JP75_12820</name>
</gene>
<dbReference type="AlphaFoldDB" id="A0A087M1W1"/>
<dbReference type="Proteomes" id="UP000028981">
    <property type="component" value="Unassembled WGS sequence"/>
</dbReference>
<name>A0A087M1W1_9HYPH</name>
<comment type="caution">
    <text evidence="1">The sequence shown here is derived from an EMBL/GenBank/DDBJ whole genome shotgun (WGS) entry which is preliminary data.</text>
</comment>
<proteinExistence type="predicted"/>
<protein>
    <submittedName>
        <fullName evidence="1">Uncharacterized protein</fullName>
    </submittedName>
</protein>
<organism evidence="1 2">
    <name type="scientific">Devosia riboflavina</name>
    <dbReference type="NCBI Taxonomy" id="46914"/>
    <lineage>
        <taxon>Bacteria</taxon>
        <taxon>Pseudomonadati</taxon>
        <taxon>Pseudomonadota</taxon>
        <taxon>Alphaproteobacteria</taxon>
        <taxon>Hyphomicrobiales</taxon>
        <taxon>Devosiaceae</taxon>
        <taxon>Devosia</taxon>
    </lineage>
</organism>
<accession>A0A087M1W1</accession>
<reference evidence="1 2" key="1">
    <citation type="submission" date="2014-08" db="EMBL/GenBank/DDBJ databases">
        <authorList>
            <person name="Hassan Y.I."/>
            <person name="Lepp D."/>
            <person name="Zhou T."/>
        </authorList>
    </citation>
    <scope>NUCLEOTIDE SEQUENCE [LARGE SCALE GENOMIC DNA]</scope>
    <source>
        <strain evidence="1 2">IFO13584</strain>
    </source>
</reference>
<evidence type="ECO:0000313" key="2">
    <source>
        <dbReference type="Proteomes" id="UP000028981"/>
    </source>
</evidence>